<dbReference type="Gene3D" id="1.10.1660.10">
    <property type="match status" value="1"/>
</dbReference>
<dbReference type="GO" id="GO:0003677">
    <property type="term" value="F:DNA binding"/>
    <property type="evidence" value="ECO:0007669"/>
    <property type="project" value="UniProtKB-KW"/>
</dbReference>
<evidence type="ECO:0000256" key="3">
    <source>
        <dbReference type="ARBA" id="ARBA00023125"/>
    </source>
</evidence>
<keyword evidence="7" id="KW-1185">Reference proteome</keyword>
<dbReference type="SUPFAM" id="SSF46955">
    <property type="entry name" value="Putative DNA-binding domain"/>
    <property type="match status" value="1"/>
</dbReference>
<dbReference type="InterPro" id="IPR047057">
    <property type="entry name" value="MerR_fam"/>
</dbReference>
<evidence type="ECO:0000259" key="5">
    <source>
        <dbReference type="PROSITE" id="PS50937"/>
    </source>
</evidence>
<dbReference type="GO" id="GO:0003700">
    <property type="term" value="F:DNA-binding transcription factor activity"/>
    <property type="evidence" value="ECO:0007669"/>
    <property type="project" value="InterPro"/>
</dbReference>
<reference evidence="7" key="1">
    <citation type="submission" date="2016-10" db="EMBL/GenBank/DDBJ databases">
        <authorList>
            <person name="Varghese N."/>
            <person name="Submissions S."/>
        </authorList>
    </citation>
    <scope>NUCLEOTIDE SEQUENCE [LARGE SCALE GENOMIC DNA]</scope>
    <source>
        <strain evidence="7">LMG 15572</strain>
    </source>
</reference>
<gene>
    <name evidence="6" type="ORF">SAMN05660328_101306</name>
</gene>
<evidence type="ECO:0000313" key="6">
    <source>
        <dbReference type="EMBL" id="SFU33678.1"/>
    </source>
</evidence>
<evidence type="ECO:0000256" key="2">
    <source>
        <dbReference type="ARBA" id="ARBA00023015"/>
    </source>
</evidence>
<keyword evidence="1" id="KW-0678">Repressor</keyword>
<organism evidence="6 7">
    <name type="scientific">Streptococcus gallolyticus</name>
    <dbReference type="NCBI Taxonomy" id="315405"/>
    <lineage>
        <taxon>Bacteria</taxon>
        <taxon>Bacillati</taxon>
        <taxon>Bacillota</taxon>
        <taxon>Bacilli</taxon>
        <taxon>Lactobacillales</taxon>
        <taxon>Streptococcaceae</taxon>
        <taxon>Streptococcus</taxon>
    </lineage>
</organism>
<evidence type="ECO:0000256" key="1">
    <source>
        <dbReference type="ARBA" id="ARBA00022491"/>
    </source>
</evidence>
<feature type="domain" description="HTH merR-type" evidence="5">
    <location>
        <begin position="1"/>
        <end position="71"/>
    </location>
</feature>
<evidence type="ECO:0000256" key="4">
    <source>
        <dbReference type="ARBA" id="ARBA00023163"/>
    </source>
</evidence>
<dbReference type="InterPro" id="IPR000551">
    <property type="entry name" value="MerR-type_HTH_dom"/>
</dbReference>
<dbReference type="PANTHER" id="PTHR30204:SF69">
    <property type="entry name" value="MERR-FAMILY TRANSCRIPTIONAL REGULATOR"/>
    <property type="match status" value="1"/>
</dbReference>
<keyword evidence="4" id="KW-0804">Transcription</keyword>
<keyword evidence="3 6" id="KW-0238">DNA-binding</keyword>
<keyword evidence="2" id="KW-0805">Transcription regulation</keyword>
<evidence type="ECO:0000313" key="7">
    <source>
        <dbReference type="Proteomes" id="UP000183629"/>
    </source>
</evidence>
<dbReference type="Proteomes" id="UP000183629">
    <property type="component" value="Unassembled WGS sequence"/>
</dbReference>
<name>A0A1I7FBV2_9STRE</name>
<dbReference type="SMART" id="SM00422">
    <property type="entry name" value="HTH_MERR"/>
    <property type="match status" value="1"/>
</dbReference>
<sequence>MLKITQFAKLANTTRRTLLYYDKEKLFSPAMIDEDNGYRYYDYDQLYTFHFISGLRHLGLSLEDIKQLLALEDKALLDQYLSQYQQKLRQEIRQLEVLNHLLEERKSKPQVSFDDLELGQVVTLWQERMTFWSTQRAVDCEPEDLAYLFAEFCKKLGDLSFMAAGLSGFVTDLNLENPQDYHTAAFRFIKETSAYETKEIIAKMERQAGKYLSVKVLNTREGILSGLYQLKETVEKEGLHVSDILWQLNTDNQLVTNGASPQGVLQYHILEK</sequence>
<proteinExistence type="predicted"/>
<dbReference type="Pfam" id="PF13411">
    <property type="entry name" value="MerR_1"/>
    <property type="match status" value="1"/>
</dbReference>
<dbReference type="EMBL" id="FPBN01000001">
    <property type="protein sequence ID" value="SFU33678.1"/>
    <property type="molecule type" value="Genomic_DNA"/>
</dbReference>
<dbReference type="AlphaFoldDB" id="A0A1I7FBV2"/>
<dbReference type="PROSITE" id="PS50937">
    <property type="entry name" value="HTH_MERR_2"/>
    <property type="match status" value="1"/>
</dbReference>
<dbReference type="RefSeq" id="WP_074656685.1">
    <property type="nucleotide sequence ID" value="NZ_FOLZ01000001.1"/>
</dbReference>
<dbReference type="InterPro" id="IPR009061">
    <property type="entry name" value="DNA-bd_dom_put_sf"/>
</dbReference>
<accession>A0A1I7FBV2</accession>
<dbReference type="PANTHER" id="PTHR30204">
    <property type="entry name" value="REDOX-CYCLING DRUG-SENSING TRANSCRIPTIONAL ACTIVATOR SOXR"/>
    <property type="match status" value="1"/>
</dbReference>
<protein>
    <submittedName>
        <fullName evidence="6">DNA-binding transcriptional regulator, MerR family</fullName>
    </submittedName>
</protein>